<proteinExistence type="predicted"/>
<keyword evidence="2" id="KW-0539">Nucleus</keyword>
<evidence type="ECO:0000313" key="3">
    <source>
        <dbReference type="EMBL" id="KIX01407.1"/>
    </source>
</evidence>
<evidence type="ECO:0000313" key="4">
    <source>
        <dbReference type="Proteomes" id="UP000053617"/>
    </source>
</evidence>
<gene>
    <name evidence="3" type="ORF">Z518_09133</name>
</gene>
<dbReference type="Pfam" id="PF11951">
    <property type="entry name" value="Fungal_trans_2"/>
    <property type="match status" value="1"/>
</dbReference>
<name>A0A0D2FHB1_9EURO</name>
<dbReference type="PANTHER" id="PTHR37534">
    <property type="entry name" value="TRANSCRIPTIONAL ACTIVATOR PROTEIN UGA3"/>
    <property type="match status" value="1"/>
</dbReference>
<dbReference type="HOGENOM" id="CLU_009030_2_2_1"/>
<dbReference type="EMBL" id="KN847481">
    <property type="protein sequence ID" value="KIX01407.1"/>
    <property type="molecule type" value="Genomic_DNA"/>
</dbReference>
<dbReference type="PANTHER" id="PTHR37534:SF46">
    <property type="entry name" value="ZN(II)2CYS6 TRANSCRIPTION FACTOR (EUROFUNG)"/>
    <property type="match status" value="1"/>
</dbReference>
<dbReference type="STRING" id="1442369.A0A0D2FHB1"/>
<dbReference type="InterPro" id="IPR021858">
    <property type="entry name" value="Fun_TF"/>
</dbReference>
<protein>
    <recommendedName>
        <fullName evidence="5">Arginine metabolism regulation protein II</fullName>
    </recommendedName>
</protein>
<organism evidence="3 4">
    <name type="scientific">Rhinocladiella mackenziei CBS 650.93</name>
    <dbReference type="NCBI Taxonomy" id="1442369"/>
    <lineage>
        <taxon>Eukaryota</taxon>
        <taxon>Fungi</taxon>
        <taxon>Dikarya</taxon>
        <taxon>Ascomycota</taxon>
        <taxon>Pezizomycotina</taxon>
        <taxon>Eurotiomycetes</taxon>
        <taxon>Chaetothyriomycetidae</taxon>
        <taxon>Chaetothyriales</taxon>
        <taxon>Herpotrichiellaceae</taxon>
        <taxon>Rhinocladiella</taxon>
    </lineage>
</organism>
<accession>A0A0D2FHB1</accession>
<comment type="subcellular location">
    <subcellularLocation>
        <location evidence="1">Nucleus</location>
    </subcellularLocation>
</comment>
<keyword evidence="4" id="KW-1185">Reference proteome</keyword>
<dbReference type="OrthoDB" id="3477330at2759"/>
<dbReference type="GeneID" id="25297204"/>
<evidence type="ECO:0000256" key="1">
    <source>
        <dbReference type="ARBA" id="ARBA00004123"/>
    </source>
</evidence>
<dbReference type="Proteomes" id="UP000053617">
    <property type="component" value="Unassembled WGS sequence"/>
</dbReference>
<dbReference type="RefSeq" id="XP_013268543.1">
    <property type="nucleotide sequence ID" value="XM_013413089.1"/>
</dbReference>
<reference evidence="3 4" key="1">
    <citation type="submission" date="2015-01" db="EMBL/GenBank/DDBJ databases">
        <title>The Genome Sequence of Rhinocladiella mackenzie CBS 650.93.</title>
        <authorList>
            <consortium name="The Broad Institute Genomics Platform"/>
            <person name="Cuomo C."/>
            <person name="de Hoog S."/>
            <person name="Gorbushina A."/>
            <person name="Stielow B."/>
            <person name="Teixiera M."/>
            <person name="Abouelleil A."/>
            <person name="Chapman S.B."/>
            <person name="Priest M."/>
            <person name="Young S.K."/>
            <person name="Wortman J."/>
            <person name="Nusbaum C."/>
            <person name="Birren B."/>
        </authorList>
    </citation>
    <scope>NUCLEOTIDE SEQUENCE [LARGE SCALE GENOMIC DNA]</scope>
    <source>
        <strain evidence="3 4">CBS 650.93</strain>
    </source>
</reference>
<dbReference type="GO" id="GO:0005634">
    <property type="term" value="C:nucleus"/>
    <property type="evidence" value="ECO:0007669"/>
    <property type="project" value="UniProtKB-SubCell"/>
</dbReference>
<evidence type="ECO:0000256" key="2">
    <source>
        <dbReference type="ARBA" id="ARBA00023242"/>
    </source>
</evidence>
<sequence length="612" mass="67958">MSSPTTSYSPKFDLSWGGTHRTAFPLTLSNGSSENQTYLLSSPAKDGGMSFLHADGASIVGDDQTIHETCEALYTEDGLGAELSTIGQTCGQTKARQSQSPSNFSYGHPSACSLPNGSPYLPSNVRFLLSHYTGHVIDSLSPLPQIKAPWRGIHLPCALIAYGELDIVRQSCFSRVSLLYSLLSLTCYHLGSLHETTSLSFSTIDDVVPPQEKGSNAHYWKSQAQKFRGIARTAFRKSLRSIPTRSADKVKYKELFVSAMSLICAGIISGDAWDSRLFILQCEEIINKIGRTKRRFSDKALQLHRIFSYIRIIAQTTYCQTRDQYLDALDKNQDKDAITEELLEQVKNIPEQESLPHLRSIGLPSKNSQYQTMSDLGLTGPAEEEIFFDLYAIPSSLLTLISRTNQMVAELDEIGTCLPILPTALVADAAELEKDICKWKFQGTNNTNTTAIAPGPFDLEANRNSSGGIISETQNPEQVMRSNIATAIHHALLIYFFRFLRFTNPVILQHYVESVLSNLEGHRDIKAQFYPGARIGTIVWPSFIAACEALGDNLRRRALECMRHAAWTGFKNAEPAEMVAKEVWKRRDAGDVYVSWANVLRELSPGTILLLT</sequence>
<dbReference type="AlphaFoldDB" id="A0A0D2FHB1"/>
<evidence type="ECO:0008006" key="5">
    <source>
        <dbReference type="Google" id="ProtNLM"/>
    </source>
</evidence>